<dbReference type="InterPro" id="IPR027417">
    <property type="entry name" value="P-loop_NTPase"/>
</dbReference>
<evidence type="ECO:0000256" key="1">
    <source>
        <dbReference type="ARBA" id="ARBA00022737"/>
    </source>
</evidence>
<keyword evidence="5" id="KW-1185">Reference proteome</keyword>
<evidence type="ECO:0000256" key="2">
    <source>
        <dbReference type="SAM" id="MobiDB-lite"/>
    </source>
</evidence>
<accession>A0AAN6YNC8</accession>
<proteinExistence type="predicted"/>
<sequence>MGKDTAAGALLLAEQIMPALGTTRDLWGQAFQGLSEGDAEILQSNQAPTIQDMRDALQSATDLKDAVDQKRIKFTFRGKEVLLVEVCGQIVEGIRAFEKVIDKGVSMDRTGYAALPWGTIKLLLGVIAAGLATIADVISYYAELESIYLHGKHTPEESGEENQTISHSPRPKYSPKTLESFKVAVIAVYTEVLVFLAEARRFYQTSLCLPTSITSTDDTRSHFKVITEKARRKLTRGIQKTKGVAASIILDSPERYSAIIEKIEEGRQKVEDSVNIMKGQLDLIQYQAQAEQLEKTEEILSHFDYHQSDQSFFRWISPIESTTNHREYRESRLPDSGLWLLKHDEFQKWSQSSRSTILWLHGSLGTGKSTLMSLIVDRSLEKLEYARQKSWSSPVLFFYFKPTYSAEHCLRDILRQLIQFDPAATPRMLKSAYKDERRIGGKECIKMLEEVIRGYSSVTLVLDGIQHCMPPSGSEIQELNYIDLLQGIMELPRKITTSIFRIVFSGRPDARVDYSLRNPDPDKLSIQQISTDEQPSDDVKRYVATHIYGWDPAMFLPRETETRRQKAKDIVFDFVVRRTGRMYLWAVLILTRMRNNQTLSCLGDIEEELKSLQLPEDLNALYNQIHSVFTEPTTSPTSQRVACAMKLLFSSCKGLGSYALIDALRAGDENPSPSKAYEDEIDDLVHGSNGLIVEDQESDTLRFRHSSFVDYLRGIDGYAVQAQAVMAKACISTLKLAALPRSFQLADARHGTRRESEEIQRGRHRNSGRVEGRTTIYHFMEYATIYWAKHTALYWNGTRVDKNDLPLSLVTKFWASNSEAWIMKAQGYLSERPIGFYGEEFEAELENSISESASILFPACVYGFTEIIVGMTQNSHNPEVHSDFWDVLNQHHLSALHVACRFSQPEIVKLLSGICPNPPHFSQALGRSADERYAFEFAFKNAKSLSADYNIVEIFSLSFQRADLVLKGIVAAMKNKHCSKDIIHEILEAASSLISAKAPLLLLDPAKNGTELLPILRYQHITVELITVLCADQPLNIAENLLENIITSGHTQTWSQREDLWEFLLEHCPGMSMNVARLAIQAGDLWLTKYLLASPHSSNSQDIVPDAILRAAVKHESQAHRLTEVVLNWKPTITPSSETLEAAILNPTTNQELLDMLPKAKDGPVELNVEAVVAMASNLGCGDVMIKRCFLRGLPHSTGNIKSHGWILPEFHNETWVSVVVRAIRTGNLPFLKDILDRWNTATATRSLGLDLFEILYGAFLPSTHKTTRWTRLAYRDDIAWDKQYAEAIGIVISHPRFEQQEIQDELYIVLFKSAATTQGPMVFSLLFGIFAKRKVETSECRAWTPEFAERVLMESTKNAAHGDEIMKFVLNRTVADLPISEAVLRSCVQKASYRTVAFVLRHPRCKVVEYLFQPDIGTIAMENPDLDSVKLIFKTIGLIRNSDLILAARRSHRLFNCLMQMPGLRISRPDKVVLLDIARTCRITKPLQQLLRCTDPDIYRHREFLEQLFEEAAGNKYCTDMLVFLFNKFHSVSVTTRMFESAALNKKMAPEMIRVLLNRCNDEDLESLITGGVIFLAAQNDREAPQALQALLMEVHPKLEEIEEVLDAIRLNDKAGPETLRVLERFYPQLSFKLLLKRVKTEK</sequence>
<reference evidence="4" key="1">
    <citation type="journal article" date="2023" name="Mol. Phylogenet. Evol.">
        <title>Genome-scale phylogeny and comparative genomics of the fungal order Sordariales.</title>
        <authorList>
            <person name="Hensen N."/>
            <person name="Bonometti L."/>
            <person name="Westerberg I."/>
            <person name="Brannstrom I.O."/>
            <person name="Guillou S."/>
            <person name="Cros-Aarteil S."/>
            <person name="Calhoun S."/>
            <person name="Haridas S."/>
            <person name="Kuo A."/>
            <person name="Mondo S."/>
            <person name="Pangilinan J."/>
            <person name="Riley R."/>
            <person name="LaButti K."/>
            <person name="Andreopoulos B."/>
            <person name="Lipzen A."/>
            <person name="Chen C."/>
            <person name="Yan M."/>
            <person name="Daum C."/>
            <person name="Ng V."/>
            <person name="Clum A."/>
            <person name="Steindorff A."/>
            <person name="Ohm R.A."/>
            <person name="Martin F."/>
            <person name="Silar P."/>
            <person name="Natvig D.O."/>
            <person name="Lalanne C."/>
            <person name="Gautier V."/>
            <person name="Ament-Velasquez S.L."/>
            <person name="Kruys A."/>
            <person name="Hutchinson M.I."/>
            <person name="Powell A.J."/>
            <person name="Barry K."/>
            <person name="Miller A.N."/>
            <person name="Grigoriev I.V."/>
            <person name="Debuchy R."/>
            <person name="Gladieux P."/>
            <person name="Hiltunen Thoren M."/>
            <person name="Johannesson H."/>
        </authorList>
    </citation>
    <scope>NUCLEOTIDE SEQUENCE</scope>
    <source>
        <strain evidence="4">CBS 990.96</strain>
    </source>
</reference>
<feature type="region of interest" description="Disordered" evidence="2">
    <location>
        <begin position="154"/>
        <end position="174"/>
    </location>
</feature>
<dbReference type="PANTHER" id="PTHR10039">
    <property type="entry name" value="AMELOGENIN"/>
    <property type="match status" value="1"/>
</dbReference>
<evidence type="ECO:0000259" key="3">
    <source>
        <dbReference type="Pfam" id="PF24883"/>
    </source>
</evidence>
<organism evidence="4 5">
    <name type="scientific">Podospora fimiseda</name>
    <dbReference type="NCBI Taxonomy" id="252190"/>
    <lineage>
        <taxon>Eukaryota</taxon>
        <taxon>Fungi</taxon>
        <taxon>Dikarya</taxon>
        <taxon>Ascomycota</taxon>
        <taxon>Pezizomycotina</taxon>
        <taxon>Sordariomycetes</taxon>
        <taxon>Sordariomycetidae</taxon>
        <taxon>Sordariales</taxon>
        <taxon>Podosporaceae</taxon>
        <taxon>Podospora</taxon>
    </lineage>
</organism>
<comment type="caution">
    <text evidence="4">The sequence shown here is derived from an EMBL/GenBank/DDBJ whole genome shotgun (WGS) entry which is preliminary data.</text>
</comment>
<dbReference type="SUPFAM" id="SSF140860">
    <property type="entry name" value="Pseudo ankyrin repeat-like"/>
    <property type="match status" value="1"/>
</dbReference>
<dbReference type="SUPFAM" id="SSF52540">
    <property type="entry name" value="P-loop containing nucleoside triphosphate hydrolases"/>
    <property type="match status" value="1"/>
</dbReference>
<dbReference type="EMBL" id="MU865575">
    <property type="protein sequence ID" value="KAK4221191.1"/>
    <property type="molecule type" value="Genomic_DNA"/>
</dbReference>
<protein>
    <recommendedName>
        <fullName evidence="3">Nephrocystin 3-like N-terminal domain-containing protein</fullName>
    </recommendedName>
</protein>
<dbReference type="InterPro" id="IPR056884">
    <property type="entry name" value="NPHP3-like_N"/>
</dbReference>
<dbReference type="Gene3D" id="3.40.50.300">
    <property type="entry name" value="P-loop containing nucleotide triphosphate hydrolases"/>
    <property type="match status" value="1"/>
</dbReference>
<evidence type="ECO:0000313" key="4">
    <source>
        <dbReference type="EMBL" id="KAK4221191.1"/>
    </source>
</evidence>
<name>A0AAN6YNC8_9PEZI</name>
<dbReference type="Pfam" id="PF24883">
    <property type="entry name" value="NPHP3_N"/>
    <property type="match status" value="1"/>
</dbReference>
<gene>
    <name evidence="4" type="ORF">QBC38DRAFT_523040</name>
</gene>
<feature type="domain" description="Nephrocystin 3-like N-terminal" evidence="3">
    <location>
        <begin position="336"/>
        <end position="488"/>
    </location>
</feature>
<reference evidence="4" key="2">
    <citation type="submission" date="2023-05" db="EMBL/GenBank/DDBJ databases">
        <authorList>
            <consortium name="Lawrence Berkeley National Laboratory"/>
            <person name="Steindorff A."/>
            <person name="Hensen N."/>
            <person name="Bonometti L."/>
            <person name="Westerberg I."/>
            <person name="Brannstrom I.O."/>
            <person name="Guillou S."/>
            <person name="Cros-Aarteil S."/>
            <person name="Calhoun S."/>
            <person name="Haridas S."/>
            <person name="Kuo A."/>
            <person name="Mondo S."/>
            <person name="Pangilinan J."/>
            <person name="Riley R."/>
            <person name="Labutti K."/>
            <person name="Andreopoulos B."/>
            <person name="Lipzen A."/>
            <person name="Chen C."/>
            <person name="Yanf M."/>
            <person name="Daum C."/>
            <person name="Ng V."/>
            <person name="Clum A."/>
            <person name="Ohm R."/>
            <person name="Martin F."/>
            <person name="Silar P."/>
            <person name="Natvig D."/>
            <person name="Lalanne C."/>
            <person name="Gautier V."/>
            <person name="Ament-Velasquez S.L."/>
            <person name="Kruys A."/>
            <person name="Hutchinson M.I."/>
            <person name="Powell A.J."/>
            <person name="Barry K."/>
            <person name="Miller A.N."/>
            <person name="Grigoriev I.V."/>
            <person name="Debuchy R."/>
            <person name="Gladieux P."/>
            <person name="Thoren M.H."/>
            <person name="Johannesson H."/>
        </authorList>
    </citation>
    <scope>NUCLEOTIDE SEQUENCE</scope>
    <source>
        <strain evidence="4">CBS 990.96</strain>
    </source>
</reference>
<dbReference type="Proteomes" id="UP001301958">
    <property type="component" value="Unassembled WGS sequence"/>
</dbReference>
<evidence type="ECO:0000313" key="5">
    <source>
        <dbReference type="Proteomes" id="UP001301958"/>
    </source>
</evidence>
<keyword evidence="1" id="KW-0677">Repeat</keyword>